<feature type="signal peptide" evidence="3">
    <location>
        <begin position="1"/>
        <end position="21"/>
    </location>
</feature>
<name>A0A5P6VSY8_PSEXY</name>
<dbReference type="RefSeq" id="WP_151624731.1">
    <property type="nucleotide sequence ID" value="NZ_CP043028.1"/>
</dbReference>
<gene>
    <name evidence="4" type="ORF">FXF36_12865</name>
</gene>
<accession>A0A5P6VSY8</accession>
<feature type="chain" id="PRO_5038984038" description="DUF4352 domain-containing protein" evidence="3">
    <location>
        <begin position="22"/>
        <end position="264"/>
    </location>
</feature>
<evidence type="ECO:0000256" key="2">
    <source>
        <dbReference type="SAM" id="MobiDB-lite"/>
    </source>
</evidence>
<dbReference type="Gene3D" id="2.60.40.1240">
    <property type="match status" value="1"/>
</dbReference>
<proteinExistence type="predicted"/>
<evidence type="ECO:0008006" key="6">
    <source>
        <dbReference type="Google" id="ProtNLM"/>
    </source>
</evidence>
<evidence type="ECO:0000256" key="1">
    <source>
        <dbReference type="ARBA" id="ARBA00022729"/>
    </source>
</evidence>
<dbReference type="PROSITE" id="PS51257">
    <property type="entry name" value="PROKAR_LIPOPROTEIN"/>
    <property type="match status" value="1"/>
</dbReference>
<evidence type="ECO:0000313" key="5">
    <source>
        <dbReference type="Proteomes" id="UP000327030"/>
    </source>
</evidence>
<organism evidence="4 5">
    <name type="scientific">Pseudobutyrivibrio xylanivorans</name>
    <dbReference type="NCBI Taxonomy" id="185007"/>
    <lineage>
        <taxon>Bacteria</taxon>
        <taxon>Bacillati</taxon>
        <taxon>Bacillota</taxon>
        <taxon>Clostridia</taxon>
        <taxon>Lachnospirales</taxon>
        <taxon>Lachnospiraceae</taxon>
        <taxon>Pseudobutyrivibrio</taxon>
    </lineage>
</organism>
<feature type="compositionally biased region" description="Acidic residues" evidence="2">
    <location>
        <begin position="109"/>
        <end position="122"/>
    </location>
</feature>
<evidence type="ECO:0000313" key="4">
    <source>
        <dbReference type="EMBL" id="QFJ55706.1"/>
    </source>
</evidence>
<sequence length="264" mass="28597">MKTNRILLLTSVLCFSLLATGCGEPMQELTSEEEAIISLYAAKAVAKFNKNQIIGIANARVKKGELEDEYKPDDLEEDEATGELTEEEGSEEPQIDPETGEIISPPEDGSSDEEGQDAESETADSSQEAGYSFTNAIDIEGVSFTCSDLTVNTEYKPNSSFVLNKISGKKYVVLNIEATNESDATVDFSKYSKREYALSLNGGEKSNSQFTPLTNDLSSYKGKLAAGETKSFVLVFLFSNSTVDNISSLELFVTSDGTTRGTTI</sequence>
<dbReference type="EMBL" id="CP043028">
    <property type="protein sequence ID" value="QFJ55706.1"/>
    <property type="molecule type" value="Genomic_DNA"/>
</dbReference>
<keyword evidence="1 3" id="KW-0732">Signal</keyword>
<dbReference type="InterPro" id="IPR029050">
    <property type="entry name" value="Immunoprotect_excell_Ig-like"/>
</dbReference>
<feature type="region of interest" description="Disordered" evidence="2">
    <location>
        <begin position="67"/>
        <end position="130"/>
    </location>
</feature>
<reference evidence="5" key="1">
    <citation type="submission" date="2019-08" db="EMBL/GenBank/DDBJ databases">
        <title>Complete Genome Sequence of the Polysaccharide-Degrading Rumen Bacterium Pseudobutyrivibrio xylanivorans MA3014.</title>
        <authorList>
            <person name="Palevich N."/>
            <person name="Maclean P.H."/>
            <person name="Kelly W.J."/>
            <person name="Leahy S.C."/>
            <person name="Rakonjac J."/>
            <person name="Attwood G.T."/>
        </authorList>
    </citation>
    <scope>NUCLEOTIDE SEQUENCE [LARGE SCALE GENOMIC DNA]</scope>
    <source>
        <strain evidence="5">MA3014</strain>
    </source>
</reference>
<dbReference type="AlphaFoldDB" id="A0A5P6VSY8"/>
<dbReference type="KEGG" id="pxv:FXF36_12865"/>
<feature type="compositionally biased region" description="Acidic residues" evidence="2">
    <location>
        <begin position="67"/>
        <end position="99"/>
    </location>
</feature>
<protein>
    <recommendedName>
        <fullName evidence="6">DUF4352 domain-containing protein</fullName>
    </recommendedName>
</protein>
<evidence type="ECO:0000256" key="3">
    <source>
        <dbReference type="SAM" id="SignalP"/>
    </source>
</evidence>
<dbReference type="OrthoDB" id="2049545at2"/>
<dbReference type="Proteomes" id="UP000327030">
    <property type="component" value="Chromosome 1"/>
</dbReference>